<gene>
    <name evidence="5" type="ORF">J2W31_004166</name>
</gene>
<dbReference type="CDD" id="cd06359">
    <property type="entry name" value="PBP1_Nba-like"/>
    <property type="match status" value="1"/>
</dbReference>
<protein>
    <submittedName>
        <fullName evidence="5">Branched-chain amino acid transport system substrate-binding protein</fullName>
    </submittedName>
</protein>
<keyword evidence="2 3" id="KW-0732">Signal</keyword>
<dbReference type="SUPFAM" id="SSF53822">
    <property type="entry name" value="Periplasmic binding protein-like I"/>
    <property type="match status" value="1"/>
</dbReference>
<dbReference type="AlphaFoldDB" id="A0AAW8D0N3"/>
<feature type="signal peptide" evidence="3">
    <location>
        <begin position="1"/>
        <end position="27"/>
    </location>
</feature>
<name>A0AAW8D0N3_9BURK</name>
<feature type="domain" description="Leucine-binding protein" evidence="4">
    <location>
        <begin position="30"/>
        <end position="366"/>
    </location>
</feature>
<sequence length="395" mass="42441">MEKSMFRNIRVASLLVAALACAHPAYAVDPVKIGFITTLSTPAGYIGEDERDGFNLAVTQGGGKLGGVPVELVVEDDGLKPANAKQSADRMVQSGIRLYSGVNFSNVLAAVVPSVVEAQNFYVSLNPGPSNFAGASCNRNYFVASYQNDAFHTAGGVAANELGYKRVVVLAPNYQAGRDALAGFKRTYKGQVLAEIYTKLDQSDFSVELARIRSLAPDAVYQFHPGGAGINFAKQYANAGLSKTIPMVMPGFSMDSRMLAATGAASEGAYTTGIWSVAMDNKASQQFVEAFKKAYGRIPTDYAMQAYDTAQWIGSGLKAVNGDLTKADAFRVAMRKAEFVSLRGKFRLNTNQHPIQDLYLMRIEKGAGGELAPKVVRKIVSDDKDAYADQCKMPS</sequence>
<dbReference type="PROSITE" id="PS51257">
    <property type="entry name" value="PROKAR_LIPOPROTEIN"/>
    <property type="match status" value="1"/>
</dbReference>
<evidence type="ECO:0000313" key="6">
    <source>
        <dbReference type="Proteomes" id="UP001242045"/>
    </source>
</evidence>
<feature type="chain" id="PRO_5043790534" evidence="3">
    <location>
        <begin position="28"/>
        <end position="395"/>
    </location>
</feature>
<comment type="similarity">
    <text evidence="1">Belongs to the leucine-binding protein family.</text>
</comment>
<evidence type="ECO:0000313" key="5">
    <source>
        <dbReference type="EMBL" id="MDP9895041.1"/>
    </source>
</evidence>
<evidence type="ECO:0000256" key="2">
    <source>
        <dbReference type="ARBA" id="ARBA00022729"/>
    </source>
</evidence>
<accession>A0AAW8D0N3</accession>
<evidence type="ECO:0000256" key="3">
    <source>
        <dbReference type="SAM" id="SignalP"/>
    </source>
</evidence>
<dbReference type="Pfam" id="PF13458">
    <property type="entry name" value="Peripla_BP_6"/>
    <property type="match status" value="1"/>
</dbReference>
<organism evidence="5 6">
    <name type="scientific">Variovorax boronicumulans</name>
    <dbReference type="NCBI Taxonomy" id="436515"/>
    <lineage>
        <taxon>Bacteria</taxon>
        <taxon>Pseudomonadati</taxon>
        <taxon>Pseudomonadota</taxon>
        <taxon>Betaproteobacteria</taxon>
        <taxon>Burkholderiales</taxon>
        <taxon>Comamonadaceae</taxon>
        <taxon>Variovorax</taxon>
    </lineage>
</organism>
<dbReference type="PANTHER" id="PTHR30483:SF6">
    <property type="entry name" value="PERIPLASMIC BINDING PROTEIN OF ABC TRANSPORTER FOR NATURAL AMINO ACIDS"/>
    <property type="match status" value="1"/>
</dbReference>
<dbReference type="InterPro" id="IPR028081">
    <property type="entry name" value="Leu-bd"/>
</dbReference>
<dbReference type="EMBL" id="JAUSRD010000010">
    <property type="protein sequence ID" value="MDP9895041.1"/>
    <property type="molecule type" value="Genomic_DNA"/>
</dbReference>
<evidence type="ECO:0000256" key="1">
    <source>
        <dbReference type="ARBA" id="ARBA00010062"/>
    </source>
</evidence>
<dbReference type="PANTHER" id="PTHR30483">
    <property type="entry name" value="LEUCINE-SPECIFIC-BINDING PROTEIN"/>
    <property type="match status" value="1"/>
</dbReference>
<dbReference type="Proteomes" id="UP001242045">
    <property type="component" value="Unassembled WGS sequence"/>
</dbReference>
<dbReference type="InterPro" id="IPR028082">
    <property type="entry name" value="Peripla_BP_I"/>
</dbReference>
<dbReference type="InterPro" id="IPR051010">
    <property type="entry name" value="BCAA_transport"/>
</dbReference>
<reference evidence="5" key="1">
    <citation type="submission" date="2023-07" db="EMBL/GenBank/DDBJ databases">
        <title>Sorghum-associated microbial communities from plants grown in Nebraska, USA.</title>
        <authorList>
            <person name="Schachtman D."/>
        </authorList>
    </citation>
    <scope>NUCLEOTIDE SEQUENCE</scope>
    <source>
        <strain evidence="5">DS3754</strain>
    </source>
</reference>
<dbReference type="RefSeq" id="WP_306882491.1">
    <property type="nucleotide sequence ID" value="NZ_JAUSRD010000010.1"/>
</dbReference>
<comment type="caution">
    <text evidence="5">The sequence shown here is derived from an EMBL/GenBank/DDBJ whole genome shotgun (WGS) entry which is preliminary data.</text>
</comment>
<evidence type="ECO:0000259" key="4">
    <source>
        <dbReference type="Pfam" id="PF13458"/>
    </source>
</evidence>
<proteinExistence type="inferred from homology"/>
<dbReference type="Gene3D" id="3.40.50.2300">
    <property type="match status" value="2"/>
</dbReference>